<feature type="domain" description="Helicase ATP-binding" evidence="5">
    <location>
        <begin position="18"/>
        <end position="200"/>
    </location>
</feature>
<evidence type="ECO:0000313" key="7">
    <source>
        <dbReference type="EMBL" id="AJD50088.1"/>
    </source>
</evidence>
<organism evidence="7 8">
    <name type="scientific">Isoalcanivorax pacificus W11-5</name>
    <dbReference type="NCBI Taxonomy" id="391936"/>
    <lineage>
        <taxon>Bacteria</taxon>
        <taxon>Pseudomonadati</taxon>
        <taxon>Pseudomonadota</taxon>
        <taxon>Gammaproteobacteria</taxon>
        <taxon>Oceanospirillales</taxon>
        <taxon>Alcanivoracaceae</taxon>
        <taxon>Isoalcanivorax</taxon>
    </lineage>
</organism>
<evidence type="ECO:0000313" key="8">
    <source>
        <dbReference type="Proteomes" id="UP000006764"/>
    </source>
</evidence>
<dbReference type="InterPro" id="IPR038718">
    <property type="entry name" value="SNF2-like_sf"/>
</dbReference>
<protein>
    <submittedName>
        <fullName evidence="7">Helicase</fullName>
    </submittedName>
</protein>
<dbReference type="SMART" id="SM00490">
    <property type="entry name" value="HELICc"/>
    <property type="match status" value="1"/>
</dbReference>
<dbReference type="Gene3D" id="3.40.50.10810">
    <property type="entry name" value="Tandem AAA-ATPase domain"/>
    <property type="match status" value="1"/>
</dbReference>
<evidence type="ECO:0000256" key="1">
    <source>
        <dbReference type="ARBA" id="ARBA00022741"/>
    </source>
</evidence>
<dbReference type="InterPro" id="IPR001650">
    <property type="entry name" value="Helicase_C-like"/>
</dbReference>
<accession>A0A0B4XUC5</accession>
<name>A0A0B4XUC5_9GAMM</name>
<dbReference type="AlphaFoldDB" id="A0A0B4XUC5"/>
<reference evidence="7 8" key="1">
    <citation type="journal article" date="2012" name="J. Bacteriol.">
        <title>Genome sequence of an alkane-degrading bacterium, Alcanivorax pacificus type strain W11-5, isolated from deep sea sediment.</title>
        <authorList>
            <person name="Lai Q."/>
            <person name="Shao Z."/>
        </authorList>
    </citation>
    <scope>NUCLEOTIDE SEQUENCE [LARGE SCALE GENOMIC DNA]</scope>
    <source>
        <strain evidence="7 8">W11-5</strain>
    </source>
</reference>
<evidence type="ECO:0000256" key="4">
    <source>
        <dbReference type="ARBA" id="ARBA00022840"/>
    </source>
</evidence>
<dbReference type="EMBL" id="CP004387">
    <property type="protein sequence ID" value="AJD50088.1"/>
    <property type="molecule type" value="Genomic_DNA"/>
</dbReference>
<dbReference type="GO" id="GO:0016787">
    <property type="term" value="F:hydrolase activity"/>
    <property type="evidence" value="ECO:0007669"/>
    <property type="project" value="UniProtKB-KW"/>
</dbReference>
<dbReference type="Pfam" id="PF00271">
    <property type="entry name" value="Helicase_C"/>
    <property type="match status" value="1"/>
</dbReference>
<proteinExistence type="predicted"/>
<evidence type="ECO:0000256" key="2">
    <source>
        <dbReference type="ARBA" id="ARBA00022801"/>
    </source>
</evidence>
<dbReference type="SUPFAM" id="SSF52540">
    <property type="entry name" value="P-loop containing nucleoside triphosphate hydrolases"/>
    <property type="match status" value="2"/>
</dbReference>
<dbReference type="Proteomes" id="UP000006764">
    <property type="component" value="Chromosome"/>
</dbReference>
<dbReference type="InterPro" id="IPR000330">
    <property type="entry name" value="SNF2_N"/>
</dbReference>
<dbReference type="KEGG" id="apac:S7S_18380"/>
<keyword evidence="8" id="KW-1185">Reference proteome</keyword>
<dbReference type="InterPro" id="IPR049730">
    <property type="entry name" value="SNF2/RAD54-like_C"/>
</dbReference>
<keyword evidence="4" id="KW-0067">ATP-binding</keyword>
<gene>
    <name evidence="7" type="ORF">S7S_18380</name>
</gene>
<dbReference type="PROSITE" id="PS51194">
    <property type="entry name" value="HELICASE_CTER"/>
    <property type="match status" value="1"/>
</dbReference>
<keyword evidence="2" id="KW-0378">Hydrolase</keyword>
<dbReference type="InterPro" id="IPR057342">
    <property type="entry name" value="DEXDc_RapA"/>
</dbReference>
<dbReference type="GO" id="GO:0005524">
    <property type="term" value="F:ATP binding"/>
    <property type="evidence" value="ECO:0007669"/>
    <property type="project" value="UniProtKB-KW"/>
</dbReference>
<dbReference type="PANTHER" id="PTHR45766">
    <property type="entry name" value="DNA ANNEALING HELICASE AND ENDONUCLEASE ZRANB3 FAMILY MEMBER"/>
    <property type="match status" value="1"/>
</dbReference>
<sequence>MNTTNTEFFAYQFKPVLNFLESPCNGILIADEVGLGKTIEAGLIWTELQARLDARRLLVICPAMLCEKWRLELGDRFGIKAEIVDAGELVDRLKIAKSSPYQSFALISSMQGLRPPKDAKESKRGSARLSRLLEELEAEDPLLDMVVIDEAHYLRNKETQTNKLARSIRPAAHNLVLLSATPIQMRSEDLFNLLHLLDEDAFPYPSSFDEILENNKPLIRLRDRVRSGPMTRDEFVKALEVDDLVRIILGESEQVRYMRDNPPTDEELESPGGRSLIADQLDRINPLTKVVSRTLKRDVHERRVIRNPKCIKAKMTEPERIFYQQVTEKVRQYCESQQISTGFILMIPQRQIASSMAAACRGWQERLDATRADAADILYEIGLNPENVSEGFSPGNLLLELIAIAKSVGDYSVLRQNDSKYASLSRSLKTYWEEHPGKKIVLFSFYKQTLIYLQERLEEEGISSIVLHGGTDKQDALNQFKDDNGPSVLLSSEVASEGVDLQFSSLLVNYDLPWNPMRIEQRIGRIDRIGQREEKILIFNFMYEETVDERVYESLLARLDVFTSALGVIEGTLGDKIQELTLELLTHKLSPEEEEERIRQTRDAIENLNIQQVQLEEQASHLIAHGEYIQNKVKAAKELGRYIRGEDLLSYVRDFLCEHLDGCRLVPANRPFEYHLELSYEARALIGAFIQENQLMGKSQIISPNPPTLYFNNRSGDVNSRAEQITQSHPLIRFITDFHRRNETIKRRFPVVAARISHLNLQNIPAGVYAFCIQRWMASGARDTERLEYVAWSVGHEHPLPKDSAELLINTVAHEGEDWLGTRNEINCNLAAEFYDRCSESLEDTYRAFVSAQEREDRDRRAMMISSIEKHLRTQGDRINERIARYEREGDEKYRRMIPAERGKLKHLTDRLQSRIAELRLKDNVTHGHAFVSAGVIKVE</sequence>
<dbReference type="GO" id="GO:0004386">
    <property type="term" value="F:helicase activity"/>
    <property type="evidence" value="ECO:0007669"/>
    <property type="project" value="UniProtKB-KW"/>
</dbReference>
<keyword evidence="1" id="KW-0547">Nucleotide-binding</keyword>
<dbReference type="PROSITE" id="PS51192">
    <property type="entry name" value="HELICASE_ATP_BIND_1"/>
    <property type="match status" value="1"/>
</dbReference>
<feature type="domain" description="Helicase C-terminal" evidence="6">
    <location>
        <begin position="423"/>
        <end position="577"/>
    </location>
</feature>
<dbReference type="STRING" id="391936.S7S_18380"/>
<evidence type="ECO:0000259" key="5">
    <source>
        <dbReference type="PROSITE" id="PS51192"/>
    </source>
</evidence>
<dbReference type="Pfam" id="PF00176">
    <property type="entry name" value="SNF2-rel_dom"/>
    <property type="match status" value="1"/>
</dbReference>
<dbReference type="CDD" id="cd18011">
    <property type="entry name" value="DEXDc_RapA"/>
    <property type="match status" value="1"/>
</dbReference>
<dbReference type="InterPro" id="IPR014001">
    <property type="entry name" value="Helicase_ATP-bd"/>
</dbReference>
<dbReference type="PANTHER" id="PTHR45766:SF6">
    <property type="entry name" value="SWI_SNF-RELATED MATRIX-ASSOCIATED ACTIN-DEPENDENT REGULATOR OF CHROMATIN SUBFAMILY A-LIKE PROTEIN 1"/>
    <property type="match status" value="1"/>
</dbReference>
<evidence type="ECO:0000259" key="6">
    <source>
        <dbReference type="PROSITE" id="PS51194"/>
    </source>
</evidence>
<dbReference type="CDD" id="cd18793">
    <property type="entry name" value="SF2_C_SNF"/>
    <property type="match status" value="1"/>
</dbReference>
<keyword evidence="3 7" id="KW-0347">Helicase</keyword>
<dbReference type="HOGENOM" id="CLU_010825_0_0_6"/>
<evidence type="ECO:0000256" key="3">
    <source>
        <dbReference type="ARBA" id="ARBA00022806"/>
    </source>
</evidence>
<dbReference type="InterPro" id="IPR027417">
    <property type="entry name" value="P-loop_NTPase"/>
</dbReference>
<dbReference type="SMART" id="SM00487">
    <property type="entry name" value="DEXDc"/>
    <property type="match status" value="1"/>
</dbReference>
<dbReference type="Gene3D" id="3.40.50.300">
    <property type="entry name" value="P-loop containing nucleotide triphosphate hydrolases"/>
    <property type="match status" value="1"/>
</dbReference>